<sequence length="210" mass="22512">MRKKLFVLLGILVLAVVFTLSTTMASAASKQFVVKFVKQGTKKLTLAKPSAKGVVTKNLTGTAGSRPNMTIVYSALKKGTTNATLTQTYTSKVAGDVRELVLTADLTIKTNKAGSKISSLTIIDNSFHYNGTDSKGASLEGDAEVDPTAVKGKLKTITVNMNSLLDSVESKIDTITNKTGNYNYTWTLSNMPTKYSGKLFKTLKGTLTIQ</sequence>
<keyword evidence="1" id="KW-0732">Signal</keyword>
<reference evidence="2 3" key="1">
    <citation type="journal article" date="2016" name="Nat. Commun.">
        <title>Thousands of microbial genomes shed light on interconnected biogeochemical processes in an aquifer system.</title>
        <authorList>
            <person name="Anantharaman K."/>
            <person name="Brown C.T."/>
            <person name="Hug L.A."/>
            <person name="Sharon I."/>
            <person name="Castelle C.J."/>
            <person name="Probst A.J."/>
            <person name="Thomas B.C."/>
            <person name="Singh A."/>
            <person name="Wilkins M.J."/>
            <person name="Karaoz U."/>
            <person name="Brodie E.L."/>
            <person name="Williams K.H."/>
            <person name="Hubbard S.S."/>
            <person name="Banfield J.F."/>
        </authorList>
    </citation>
    <scope>NUCLEOTIDE SEQUENCE [LARGE SCALE GENOMIC DNA]</scope>
</reference>
<feature type="signal peptide" evidence="1">
    <location>
        <begin position="1"/>
        <end position="27"/>
    </location>
</feature>
<proteinExistence type="predicted"/>
<evidence type="ECO:0000313" key="2">
    <source>
        <dbReference type="EMBL" id="OGL53718.1"/>
    </source>
</evidence>
<organism evidence="2 3">
    <name type="scientific">Candidatus Schekmanbacteria bacterium RIFCSPLOWO2_12_FULL_38_15</name>
    <dbReference type="NCBI Taxonomy" id="1817883"/>
    <lineage>
        <taxon>Bacteria</taxon>
        <taxon>Candidatus Schekmaniibacteriota</taxon>
    </lineage>
</organism>
<accession>A0A1F7SKF1</accession>
<evidence type="ECO:0000313" key="3">
    <source>
        <dbReference type="Proteomes" id="UP000178082"/>
    </source>
</evidence>
<gene>
    <name evidence="2" type="ORF">A3G31_03155</name>
</gene>
<dbReference type="EMBL" id="MGDI01000022">
    <property type="protein sequence ID" value="OGL53718.1"/>
    <property type="molecule type" value="Genomic_DNA"/>
</dbReference>
<feature type="chain" id="PRO_5009532384" description="Lipid/polyisoprenoid-binding YceI-like domain-containing protein" evidence="1">
    <location>
        <begin position="28"/>
        <end position="210"/>
    </location>
</feature>
<comment type="caution">
    <text evidence="2">The sequence shown here is derived from an EMBL/GenBank/DDBJ whole genome shotgun (WGS) entry which is preliminary data.</text>
</comment>
<evidence type="ECO:0008006" key="4">
    <source>
        <dbReference type="Google" id="ProtNLM"/>
    </source>
</evidence>
<name>A0A1F7SKF1_9BACT</name>
<dbReference type="Proteomes" id="UP000178082">
    <property type="component" value="Unassembled WGS sequence"/>
</dbReference>
<dbReference type="AlphaFoldDB" id="A0A1F7SKF1"/>
<protein>
    <recommendedName>
        <fullName evidence="4">Lipid/polyisoprenoid-binding YceI-like domain-containing protein</fullName>
    </recommendedName>
</protein>
<evidence type="ECO:0000256" key="1">
    <source>
        <dbReference type="SAM" id="SignalP"/>
    </source>
</evidence>